<dbReference type="Proteomes" id="UP001589891">
    <property type="component" value="Unassembled WGS sequence"/>
</dbReference>
<reference evidence="2 3" key="1">
    <citation type="submission" date="2024-09" db="EMBL/GenBank/DDBJ databases">
        <authorList>
            <person name="Sun Q."/>
            <person name="Mori K."/>
        </authorList>
    </citation>
    <scope>NUCLEOTIDE SEQUENCE [LARGE SCALE GENOMIC DNA]</scope>
    <source>
        <strain evidence="2 3">NCAIM B.01794</strain>
    </source>
</reference>
<evidence type="ECO:0000256" key="1">
    <source>
        <dbReference type="SAM" id="Phobius"/>
    </source>
</evidence>
<keyword evidence="3" id="KW-1185">Reference proteome</keyword>
<protein>
    <submittedName>
        <fullName evidence="2">Uncharacterized protein</fullName>
    </submittedName>
</protein>
<dbReference type="EMBL" id="JBHLSS010000130">
    <property type="protein sequence ID" value="MFC0711765.1"/>
    <property type="molecule type" value="Genomic_DNA"/>
</dbReference>
<dbReference type="RefSeq" id="WP_376948780.1">
    <property type="nucleotide sequence ID" value="NZ_CP171449.1"/>
</dbReference>
<sequence>MKPTDESTSSSAYKLQINRWRFGAGLATLSASLGILLAMAGTASLLGQAPTPGAGRDLPELSAGAAVLLLILGLLLLWAGIHAWRVCRRGLRAIRHSGSAFTRTKKHD</sequence>
<evidence type="ECO:0000313" key="3">
    <source>
        <dbReference type="Proteomes" id="UP001589891"/>
    </source>
</evidence>
<keyword evidence="1" id="KW-0812">Transmembrane</keyword>
<gene>
    <name evidence="2" type="ORF">ACFFGX_20185</name>
</gene>
<evidence type="ECO:0000313" key="2">
    <source>
        <dbReference type="EMBL" id="MFC0711765.1"/>
    </source>
</evidence>
<feature type="transmembrane region" description="Helical" evidence="1">
    <location>
        <begin position="20"/>
        <end position="41"/>
    </location>
</feature>
<keyword evidence="1" id="KW-0472">Membrane</keyword>
<proteinExistence type="predicted"/>
<feature type="transmembrane region" description="Helical" evidence="1">
    <location>
        <begin position="61"/>
        <end position="84"/>
    </location>
</feature>
<name>A0ABV6STU7_AZOPA</name>
<comment type="caution">
    <text evidence="2">The sequence shown here is derived from an EMBL/GenBank/DDBJ whole genome shotgun (WGS) entry which is preliminary data.</text>
</comment>
<accession>A0ABV6STU7</accession>
<keyword evidence="1" id="KW-1133">Transmembrane helix</keyword>
<organism evidence="2 3">
    <name type="scientific">Azorhizophilus paspali</name>
    <name type="common">Azotobacter paspali</name>
    <dbReference type="NCBI Taxonomy" id="69963"/>
    <lineage>
        <taxon>Bacteria</taxon>
        <taxon>Pseudomonadati</taxon>
        <taxon>Pseudomonadota</taxon>
        <taxon>Gammaproteobacteria</taxon>
        <taxon>Pseudomonadales</taxon>
        <taxon>Pseudomonadaceae</taxon>
        <taxon>Azorhizophilus</taxon>
    </lineage>
</organism>